<dbReference type="RefSeq" id="WP_267562268.1">
    <property type="nucleotide sequence ID" value="NZ_JAPNTZ010000003.1"/>
</dbReference>
<dbReference type="Proteomes" id="UP001151002">
    <property type="component" value="Unassembled WGS sequence"/>
</dbReference>
<reference evidence="2" key="1">
    <citation type="submission" date="2022-11" db="EMBL/GenBank/DDBJ databases">
        <authorList>
            <person name="Somphong A."/>
            <person name="Phongsopitanun W."/>
        </authorList>
    </citation>
    <scope>NUCLEOTIDE SEQUENCE</scope>
    <source>
        <strain evidence="2">Pm04-4</strain>
    </source>
</reference>
<evidence type="ECO:0000313" key="3">
    <source>
        <dbReference type="Proteomes" id="UP001151002"/>
    </source>
</evidence>
<keyword evidence="1" id="KW-0472">Membrane</keyword>
<proteinExistence type="predicted"/>
<keyword evidence="1" id="KW-0812">Transmembrane</keyword>
<evidence type="ECO:0008006" key="4">
    <source>
        <dbReference type="Google" id="ProtNLM"/>
    </source>
</evidence>
<name>A0ABT4AVN7_9ACTN</name>
<keyword evidence="3" id="KW-1185">Reference proteome</keyword>
<feature type="transmembrane region" description="Helical" evidence="1">
    <location>
        <begin position="100"/>
        <end position="123"/>
    </location>
</feature>
<evidence type="ECO:0000256" key="1">
    <source>
        <dbReference type="SAM" id="Phobius"/>
    </source>
</evidence>
<comment type="caution">
    <text evidence="2">The sequence shown here is derived from an EMBL/GenBank/DDBJ whole genome shotgun (WGS) entry which is preliminary data.</text>
</comment>
<keyword evidence="1" id="KW-1133">Transmembrane helix</keyword>
<dbReference type="PROSITE" id="PS51257">
    <property type="entry name" value="PROKAR_LIPOPROTEIN"/>
    <property type="match status" value="1"/>
</dbReference>
<sequence>MPHDWRDSLRLGADLALLGVLVTLACLPVLTAGAAVGAASAAVDRLLTIGRWSTAAEGWADFRTRLVPGLWAGPLALAALWLVAVDVAALRRGSVPGGSVMVAVVLVIAAAGAGFVALVAGLAGPFPVRRAGALAAARPQVLAATTGVVLIAAALATLVHPAVVPVLAGYALFAVHVVLRRVVGGRPAPA</sequence>
<evidence type="ECO:0000313" key="2">
    <source>
        <dbReference type="EMBL" id="MCY1138293.1"/>
    </source>
</evidence>
<feature type="transmembrane region" description="Helical" evidence="1">
    <location>
        <begin position="143"/>
        <end position="173"/>
    </location>
</feature>
<gene>
    <name evidence="2" type="ORF">OWR29_09815</name>
</gene>
<dbReference type="EMBL" id="JAPNTZ010000003">
    <property type="protein sequence ID" value="MCY1138293.1"/>
    <property type="molecule type" value="Genomic_DNA"/>
</dbReference>
<organism evidence="2 3">
    <name type="scientific">Paractinoplanes pyxinae</name>
    <dbReference type="NCBI Taxonomy" id="2997416"/>
    <lineage>
        <taxon>Bacteria</taxon>
        <taxon>Bacillati</taxon>
        <taxon>Actinomycetota</taxon>
        <taxon>Actinomycetes</taxon>
        <taxon>Micromonosporales</taxon>
        <taxon>Micromonosporaceae</taxon>
        <taxon>Paractinoplanes</taxon>
    </lineage>
</organism>
<accession>A0ABT4AVN7</accession>
<feature type="transmembrane region" description="Helical" evidence="1">
    <location>
        <begin position="65"/>
        <end position="88"/>
    </location>
</feature>
<protein>
    <recommendedName>
        <fullName evidence="4">DUF624 domain-containing protein</fullName>
    </recommendedName>
</protein>